<dbReference type="CDD" id="cd01335">
    <property type="entry name" value="Radical_SAM"/>
    <property type="match status" value="1"/>
</dbReference>
<evidence type="ECO:0000313" key="11">
    <source>
        <dbReference type="Proteomes" id="UP000035704"/>
    </source>
</evidence>
<evidence type="ECO:0000256" key="5">
    <source>
        <dbReference type="ARBA" id="ARBA00022723"/>
    </source>
</evidence>
<keyword evidence="9" id="KW-0004">4Fe-4S</keyword>
<dbReference type="SFLD" id="SFLDG01065">
    <property type="entry name" value="anaerobic_coproporphyrinogen-I"/>
    <property type="match status" value="1"/>
</dbReference>
<sequence length="379" mass="44152">MKPLSIYIHIPFCQKKCYYCDFPSYADKENLIEVYVKALKKEIELYADQAAAYEIQTVFIGGGTPSVLQGQQLEEITSTLYKYYSLSKEVEVSIEANPGLLNIEKLKSYYHSGINRLSMGLQACQDHLLRNLGRIHRYQDFEKNLDEARKVGFNNINVDLMFGLPNQTMGEWHASLKKVVDLQVPHISAYSLIIEEDTPFEAWMEEGKIHKLQEEVELQMYHDVISYLKHQGYLHYEISNFAKPNHLCKHNITYWKNQQYLGFGAAAHSYFHEKRFYNCKEVEVYIRKVTENTKPVENSTLLSVRDEISETMFLGLRMMEGIAIGDFKKRFGESPFEVYGKTLEKLKKQQLIIYNDDHIKLTTKGIDLANMVFQEMLLD</sequence>
<evidence type="ECO:0000256" key="7">
    <source>
        <dbReference type="ARBA" id="ARBA00023014"/>
    </source>
</evidence>
<dbReference type="GO" id="GO:0005737">
    <property type="term" value="C:cytoplasm"/>
    <property type="evidence" value="ECO:0007669"/>
    <property type="project" value="UniProtKB-SubCell"/>
</dbReference>
<dbReference type="PANTHER" id="PTHR13932:SF5">
    <property type="entry name" value="RADICAL S-ADENOSYL METHIONINE DOMAIN-CONTAINING PROTEIN 1, MITOCHONDRIAL"/>
    <property type="match status" value="1"/>
</dbReference>
<dbReference type="PANTHER" id="PTHR13932">
    <property type="entry name" value="COPROPORPHYRINIGEN III OXIDASE"/>
    <property type="match status" value="1"/>
</dbReference>
<keyword evidence="10" id="KW-0560">Oxidoreductase</keyword>
<reference evidence="10 11" key="1">
    <citation type="submission" date="2014-10" db="EMBL/GenBank/DDBJ databases">
        <title>Genome sequence of Clostridium aceticum DSM 1496.</title>
        <authorList>
            <person name="Poehlein A."/>
            <person name="Schiel-Bengelsdorf B."/>
            <person name="Gottschalk G."/>
            <person name="Duerre P."/>
            <person name="Daniel R."/>
        </authorList>
    </citation>
    <scope>NUCLEOTIDE SEQUENCE [LARGE SCALE GENOMIC DNA]</scope>
    <source>
        <strain evidence="10 11">DSM 1496</strain>
    </source>
</reference>
<name>A0A0D8I5Y1_9CLOT</name>
<dbReference type="Pfam" id="PF04055">
    <property type="entry name" value="Radical_SAM"/>
    <property type="match status" value="1"/>
</dbReference>
<keyword evidence="4 9" id="KW-0949">S-adenosyl-L-methionine</keyword>
<keyword evidence="6 9" id="KW-0408">Iron</keyword>
<evidence type="ECO:0000256" key="9">
    <source>
        <dbReference type="RuleBase" id="RU364116"/>
    </source>
</evidence>
<proteinExistence type="inferred from homology"/>
<dbReference type="STRING" id="84022.CACET_c23610"/>
<evidence type="ECO:0000256" key="2">
    <source>
        <dbReference type="ARBA" id="ARBA00017228"/>
    </source>
</evidence>
<dbReference type="Proteomes" id="UP000035704">
    <property type="component" value="Chromosome"/>
</dbReference>
<accession>A0A0D8I5Y1</accession>
<keyword evidence="11" id="KW-1185">Reference proteome</keyword>
<dbReference type="InterPro" id="IPR010723">
    <property type="entry name" value="HemN_C"/>
</dbReference>
<evidence type="ECO:0000256" key="1">
    <source>
        <dbReference type="ARBA" id="ARBA00006100"/>
    </source>
</evidence>
<dbReference type="SFLD" id="SFLDF00288">
    <property type="entry name" value="HemN-like__clustered_with_nucl"/>
    <property type="match status" value="1"/>
</dbReference>
<dbReference type="SFLD" id="SFLDF00562">
    <property type="entry name" value="HemN-like__clustered_with_heat"/>
    <property type="match status" value="1"/>
</dbReference>
<dbReference type="GO" id="GO:0006779">
    <property type="term" value="P:porphyrin-containing compound biosynthetic process"/>
    <property type="evidence" value="ECO:0007669"/>
    <property type="project" value="InterPro"/>
</dbReference>
<dbReference type="InterPro" id="IPR006638">
    <property type="entry name" value="Elp3/MiaA/NifB-like_rSAM"/>
</dbReference>
<evidence type="ECO:0000256" key="8">
    <source>
        <dbReference type="ARBA" id="ARBA00023186"/>
    </source>
</evidence>
<dbReference type="InterPro" id="IPR004559">
    <property type="entry name" value="HemW-like"/>
</dbReference>
<keyword evidence="8 9" id="KW-0143">Chaperone</keyword>
<dbReference type="GO" id="GO:0051539">
    <property type="term" value="F:4 iron, 4 sulfur cluster binding"/>
    <property type="evidence" value="ECO:0007669"/>
    <property type="project" value="UniProtKB-UniRule"/>
</dbReference>
<gene>
    <name evidence="10" type="primary">hemN1</name>
    <name evidence="10" type="ORF">CACET_c23610</name>
</gene>
<evidence type="ECO:0000256" key="3">
    <source>
        <dbReference type="ARBA" id="ARBA00022617"/>
    </source>
</evidence>
<dbReference type="OrthoDB" id="9808022at2"/>
<dbReference type="Gene3D" id="3.20.20.70">
    <property type="entry name" value="Aldolase class I"/>
    <property type="match status" value="1"/>
</dbReference>
<keyword evidence="3 9" id="KW-0349">Heme</keyword>
<dbReference type="SFLD" id="SFLDS00029">
    <property type="entry name" value="Radical_SAM"/>
    <property type="match status" value="1"/>
</dbReference>
<dbReference type="AlphaFoldDB" id="A0A0D8I5Y1"/>
<dbReference type="SUPFAM" id="SSF102114">
    <property type="entry name" value="Radical SAM enzymes"/>
    <property type="match status" value="1"/>
</dbReference>
<dbReference type="InterPro" id="IPR034505">
    <property type="entry name" value="Coproporphyrinogen-III_oxidase"/>
</dbReference>
<dbReference type="GO" id="GO:0004109">
    <property type="term" value="F:coproporphyrinogen oxidase activity"/>
    <property type="evidence" value="ECO:0007669"/>
    <property type="project" value="InterPro"/>
</dbReference>
<dbReference type="PROSITE" id="PS51918">
    <property type="entry name" value="RADICAL_SAM"/>
    <property type="match status" value="1"/>
</dbReference>
<dbReference type="RefSeq" id="WP_044826254.1">
    <property type="nucleotide sequence ID" value="NZ_CP009687.1"/>
</dbReference>
<comment type="function">
    <text evidence="9">Probably acts as a heme chaperone, transferring heme to an unknown acceptor. Binds one molecule of heme per monomer, possibly covalently. Binds 1 [4Fe-4S] cluster. The cluster is coordinated with 3 cysteines and an exchangeable S-adenosyl-L-methionine.</text>
</comment>
<dbReference type="PATRIC" id="fig|84022.5.peg.2154"/>
<dbReference type="Pfam" id="PF06969">
    <property type="entry name" value="HemN_C"/>
    <property type="match status" value="1"/>
</dbReference>
<evidence type="ECO:0000313" key="10">
    <source>
        <dbReference type="EMBL" id="AKL95807.1"/>
    </source>
</evidence>
<dbReference type="InterPro" id="IPR058240">
    <property type="entry name" value="rSAM_sf"/>
</dbReference>
<evidence type="ECO:0000256" key="6">
    <source>
        <dbReference type="ARBA" id="ARBA00023004"/>
    </source>
</evidence>
<dbReference type="NCBIfam" id="TIGR00539">
    <property type="entry name" value="hemN_rel"/>
    <property type="match status" value="1"/>
</dbReference>
<dbReference type="InterPro" id="IPR007197">
    <property type="entry name" value="rSAM"/>
</dbReference>
<keyword evidence="7 9" id="KW-0411">Iron-sulfur</keyword>
<comment type="subcellular location">
    <subcellularLocation>
        <location evidence="9">Cytoplasm</location>
    </subcellularLocation>
</comment>
<keyword evidence="9" id="KW-0963">Cytoplasm</keyword>
<evidence type="ECO:0000256" key="4">
    <source>
        <dbReference type="ARBA" id="ARBA00022691"/>
    </source>
</evidence>
<dbReference type="InterPro" id="IPR013785">
    <property type="entry name" value="Aldolase_TIM"/>
</dbReference>
<dbReference type="KEGG" id="cace:CACET_c23610"/>
<keyword evidence="5 9" id="KW-0479">Metal-binding</keyword>
<dbReference type="GO" id="GO:0046872">
    <property type="term" value="F:metal ion binding"/>
    <property type="evidence" value="ECO:0007669"/>
    <property type="project" value="UniProtKB-UniRule"/>
</dbReference>
<organism evidence="10 11">
    <name type="scientific">Clostridium aceticum</name>
    <dbReference type="NCBI Taxonomy" id="84022"/>
    <lineage>
        <taxon>Bacteria</taxon>
        <taxon>Bacillati</taxon>
        <taxon>Bacillota</taxon>
        <taxon>Clostridia</taxon>
        <taxon>Eubacteriales</taxon>
        <taxon>Clostridiaceae</taxon>
        <taxon>Clostridium</taxon>
    </lineage>
</organism>
<comment type="similarity">
    <text evidence="1">Belongs to the anaerobic coproporphyrinogen-III oxidase family. HemW subfamily.</text>
</comment>
<dbReference type="SMART" id="SM00729">
    <property type="entry name" value="Elp3"/>
    <property type="match status" value="1"/>
</dbReference>
<protein>
    <recommendedName>
        <fullName evidence="2 9">Heme chaperone HemW</fullName>
    </recommendedName>
</protein>
<dbReference type="EMBL" id="CP009687">
    <property type="protein sequence ID" value="AKL95807.1"/>
    <property type="molecule type" value="Genomic_DNA"/>
</dbReference>